<sequence>MKDIDNNVIVQKSFAFAIRCVNLCKYLREEKKEYEMSKQLIRSGTSIGANVKEALRAQSKADFKSKLNISLKEASETEYWIELLWRTQYINETAAKSILADCVELIKLLTSIIIHITKEQQKSKSS</sequence>
<dbReference type="Gene3D" id="1.20.1440.60">
    <property type="entry name" value="23S rRNA-intervening sequence"/>
    <property type="match status" value="1"/>
</dbReference>
<dbReference type="PANTHER" id="PTHR38471:SF2">
    <property type="entry name" value="FOUR HELIX BUNDLE PROTEIN"/>
    <property type="match status" value="1"/>
</dbReference>
<comment type="caution">
    <text evidence="1">The sequence shown here is derived from an EMBL/GenBank/DDBJ whole genome shotgun (WGS) entry which is preliminary data.</text>
</comment>
<dbReference type="SUPFAM" id="SSF158446">
    <property type="entry name" value="IVS-encoded protein-like"/>
    <property type="match status" value="1"/>
</dbReference>
<dbReference type="InterPro" id="IPR036583">
    <property type="entry name" value="23S_rRNA_IVS_sf"/>
</dbReference>
<dbReference type="InterPro" id="IPR012657">
    <property type="entry name" value="23S_rRNA-intervening_sequence"/>
</dbReference>
<proteinExistence type="predicted"/>
<dbReference type="Proteomes" id="UP000236634">
    <property type="component" value="Unassembled WGS sequence"/>
</dbReference>
<name>A0A2K0XPM6_9BACT</name>
<dbReference type="NCBIfam" id="TIGR02436">
    <property type="entry name" value="four helix bundle protein"/>
    <property type="match status" value="1"/>
</dbReference>
<dbReference type="AlphaFoldDB" id="A0A2K0XPM6"/>
<accession>A0A2K0XPM6</accession>
<dbReference type="RefSeq" id="WP_103002437.1">
    <property type="nucleotide sequence ID" value="NZ_CALTZV010000017.1"/>
</dbReference>
<protein>
    <submittedName>
        <fullName evidence="1">Four helix bundle protein</fullName>
    </submittedName>
</protein>
<dbReference type="EMBL" id="NBAX01000001">
    <property type="protein sequence ID" value="PNP96492.1"/>
    <property type="molecule type" value="Genomic_DNA"/>
</dbReference>
<reference evidence="1 2" key="1">
    <citation type="submission" date="2017-03" db="EMBL/GenBank/DDBJ databases">
        <authorList>
            <person name="Afonso C.L."/>
            <person name="Miller P.J."/>
            <person name="Scott M.A."/>
            <person name="Spackman E."/>
            <person name="Goraichik I."/>
            <person name="Dimitrov K.M."/>
            <person name="Suarez D.L."/>
            <person name="Swayne D.E."/>
        </authorList>
    </citation>
    <scope>NUCLEOTIDE SEQUENCE [LARGE SCALE GENOMIC DNA]</scope>
    <source>
        <strain evidence="1 2">DNF00076</strain>
    </source>
</reference>
<evidence type="ECO:0000313" key="2">
    <source>
        <dbReference type="Proteomes" id="UP000236634"/>
    </source>
</evidence>
<dbReference type="PANTHER" id="PTHR38471">
    <property type="entry name" value="FOUR HELIX BUNDLE PROTEIN"/>
    <property type="match status" value="1"/>
</dbReference>
<organism evidence="1 2">
    <name type="scientific">Hoylesella timonensis</name>
    <dbReference type="NCBI Taxonomy" id="386414"/>
    <lineage>
        <taxon>Bacteria</taxon>
        <taxon>Pseudomonadati</taxon>
        <taxon>Bacteroidota</taxon>
        <taxon>Bacteroidia</taxon>
        <taxon>Bacteroidales</taxon>
        <taxon>Prevotellaceae</taxon>
        <taxon>Hoylesella</taxon>
    </lineage>
</organism>
<evidence type="ECO:0000313" key="1">
    <source>
        <dbReference type="EMBL" id="PNP96492.1"/>
    </source>
</evidence>
<dbReference type="PIRSF" id="PIRSF035652">
    <property type="entry name" value="CHP02436"/>
    <property type="match status" value="1"/>
</dbReference>
<gene>
    <name evidence="1" type="ORF">BFS16_00990</name>
</gene>
<dbReference type="Pfam" id="PF05635">
    <property type="entry name" value="23S_rRNA_IVP"/>
    <property type="match status" value="1"/>
</dbReference>